<evidence type="ECO:0000313" key="1">
    <source>
        <dbReference type="EMBL" id="MST57260.1"/>
    </source>
</evidence>
<dbReference type="EMBL" id="VUMU01000002">
    <property type="protein sequence ID" value="MST57260.1"/>
    <property type="molecule type" value="Genomic_DNA"/>
</dbReference>
<evidence type="ECO:0000313" key="2">
    <source>
        <dbReference type="Proteomes" id="UP000476055"/>
    </source>
</evidence>
<accession>A0A6L5YGY7</accession>
<organism evidence="1 2">
    <name type="scientific">Waltera intestinalis</name>
    <dbReference type="NCBI Taxonomy" id="2606635"/>
    <lineage>
        <taxon>Bacteria</taxon>
        <taxon>Bacillati</taxon>
        <taxon>Bacillota</taxon>
        <taxon>Clostridia</taxon>
        <taxon>Lachnospirales</taxon>
        <taxon>Lachnospiraceae</taxon>
        <taxon>Waltera</taxon>
    </lineage>
</organism>
<proteinExistence type="predicted"/>
<comment type="caution">
    <text evidence="1">The sequence shown here is derived from an EMBL/GenBank/DDBJ whole genome shotgun (WGS) entry which is preliminary data.</text>
</comment>
<dbReference type="AlphaFoldDB" id="A0A6L5YGY7"/>
<keyword evidence="2" id="KW-1185">Reference proteome</keyword>
<dbReference type="RefSeq" id="WP_154495226.1">
    <property type="nucleotide sequence ID" value="NZ_VUMU01000002.1"/>
</dbReference>
<reference evidence="1 2" key="1">
    <citation type="submission" date="2019-08" db="EMBL/GenBank/DDBJ databases">
        <title>In-depth cultivation of the pig gut microbiome towards novel bacterial diversity and tailored functional studies.</title>
        <authorList>
            <person name="Wylensek D."/>
            <person name="Hitch T.C.A."/>
            <person name="Clavel T."/>
        </authorList>
    </citation>
    <scope>NUCLEOTIDE SEQUENCE [LARGE SCALE GENOMIC DNA]</scope>
    <source>
        <strain evidence="1 2">WCA3-601-WT-6H</strain>
    </source>
</reference>
<dbReference type="Proteomes" id="UP000476055">
    <property type="component" value="Unassembled WGS sequence"/>
</dbReference>
<protein>
    <submittedName>
        <fullName evidence="1">Uncharacterized protein</fullName>
    </submittedName>
</protein>
<gene>
    <name evidence="1" type="ORF">FYJ59_03195</name>
</gene>
<name>A0A6L5YGY7_9FIRM</name>
<sequence>MSTYDDVNAICPFFLSGDKQRITCEGLIDKTKCINRFDFGKDREQYRSRYCDSNYEQCRIYRMLMDKYREQE</sequence>